<sequence>MLSSLPVLRAPPFPGIRPQVASVSAIRVDRRPESVTADRADTDALIAAIRTARVGGTFWGATPPVPDGPATVLRPRSADDAQKLATEALDAGPADQVVALLPKESWAHRAQRRLRKDGIASMIGDVDPWPLLRPDVRVIAHGDDELVLLAQIAGAQVSVRSPGRFAPASPRRAPTIADRVFADMVAATVYRDPMTGGAAEAIDAVAMLADWRRAIDANRGIAVATGMARWKRREIERFLWSGSHRPLPFVRSAATAVRIAKRTGGAIATWPSRSPPGLTDTAVAAGVPVCMVEDGFIRSVGLGAACVPPLSVALDMQGIHYDPSRPSDLESLLADTQFDDALLDRACALIDYVVDHGIGKYGAGRQDEAEERPSDPRRRVLVTGQVEDDLSVRLGGGDVRGNFDLLVRARAAEPDAELWYRPHPDVDAGLRRGAVPDDQALLHADRVVRGGSMATLLDQVDGVHVLTSLAGFEALLRGRDVTVHGQPFFAGWGLTRDLAPPIVRRERRLTIVELVAGVLILYPRYLDPQTGLPCRAERMTERLAHQNRPARTLLTRVRGMQGRISRLWQKG</sequence>
<accession>A0ABW4U3G2</accession>
<gene>
    <name evidence="1" type="ORF">ACFSGX_16700</name>
</gene>
<dbReference type="InterPro" id="IPR007833">
    <property type="entry name" value="Capsule_polysaccharide_synth"/>
</dbReference>
<name>A0ABW4U3G2_9SPHN</name>
<dbReference type="GO" id="GO:0016740">
    <property type="term" value="F:transferase activity"/>
    <property type="evidence" value="ECO:0007669"/>
    <property type="project" value="UniProtKB-KW"/>
</dbReference>
<reference evidence="2" key="1">
    <citation type="journal article" date="2019" name="Int. J. Syst. Evol. Microbiol.">
        <title>The Global Catalogue of Microorganisms (GCM) 10K type strain sequencing project: providing services to taxonomists for standard genome sequencing and annotation.</title>
        <authorList>
            <consortium name="The Broad Institute Genomics Platform"/>
            <consortium name="The Broad Institute Genome Sequencing Center for Infectious Disease"/>
            <person name="Wu L."/>
            <person name="Ma J."/>
        </authorList>
    </citation>
    <scope>NUCLEOTIDE SEQUENCE [LARGE SCALE GENOMIC DNA]</scope>
    <source>
        <strain evidence="2">CGMCC 1.12702</strain>
    </source>
</reference>
<evidence type="ECO:0000313" key="1">
    <source>
        <dbReference type="EMBL" id="MFD1952417.1"/>
    </source>
</evidence>
<comment type="caution">
    <text evidence="1">The sequence shown here is derived from an EMBL/GenBank/DDBJ whole genome shotgun (WGS) entry which is preliminary data.</text>
</comment>
<keyword evidence="2" id="KW-1185">Reference proteome</keyword>
<dbReference type="RefSeq" id="WP_380931441.1">
    <property type="nucleotide sequence ID" value="NZ_JBHUGS010000005.1"/>
</dbReference>
<protein>
    <submittedName>
        <fullName evidence="1">Beta-3-deoxy-D-manno-oct-2-ulosonic acid transferase</fullName>
    </submittedName>
</protein>
<proteinExistence type="predicted"/>
<keyword evidence="1" id="KW-0808">Transferase</keyword>
<dbReference type="EMBL" id="JBHUGS010000005">
    <property type="protein sequence ID" value="MFD1952417.1"/>
    <property type="molecule type" value="Genomic_DNA"/>
</dbReference>
<organism evidence="1 2">
    <name type="scientific">Sphingomonas arantia</name>
    <dbReference type="NCBI Taxonomy" id="1460676"/>
    <lineage>
        <taxon>Bacteria</taxon>
        <taxon>Pseudomonadati</taxon>
        <taxon>Pseudomonadota</taxon>
        <taxon>Alphaproteobacteria</taxon>
        <taxon>Sphingomonadales</taxon>
        <taxon>Sphingomonadaceae</taxon>
        <taxon>Sphingomonas</taxon>
    </lineage>
</organism>
<dbReference type="CDD" id="cd16439">
    <property type="entry name" value="beta_Kdo_transferase_KpsC_2"/>
    <property type="match status" value="1"/>
</dbReference>
<dbReference type="Pfam" id="PF05159">
    <property type="entry name" value="Capsule_synth"/>
    <property type="match status" value="1"/>
</dbReference>
<dbReference type="Proteomes" id="UP001597400">
    <property type="component" value="Unassembled WGS sequence"/>
</dbReference>
<evidence type="ECO:0000313" key="2">
    <source>
        <dbReference type="Proteomes" id="UP001597400"/>
    </source>
</evidence>